<evidence type="ECO:0000256" key="1">
    <source>
        <dbReference type="ARBA" id="ARBA00022723"/>
    </source>
</evidence>
<dbReference type="AlphaFoldDB" id="A0A183DCN1"/>
<reference evidence="9" key="1">
    <citation type="submission" date="2016-06" db="UniProtKB">
        <authorList>
            <consortium name="WormBaseParasite"/>
        </authorList>
    </citation>
    <scope>IDENTIFICATION</scope>
</reference>
<dbReference type="InterPro" id="IPR024079">
    <property type="entry name" value="MetalloPept_cat_dom_sf"/>
</dbReference>
<evidence type="ECO:0000313" key="8">
    <source>
        <dbReference type="Proteomes" id="UP000271098"/>
    </source>
</evidence>
<dbReference type="GO" id="GO:0006508">
    <property type="term" value="P:proteolysis"/>
    <property type="evidence" value="ECO:0007669"/>
    <property type="project" value="InterPro"/>
</dbReference>
<organism evidence="9">
    <name type="scientific">Gongylonema pulchrum</name>
    <dbReference type="NCBI Taxonomy" id="637853"/>
    <lineage>
        <taxon>Eukaryota</taxon>
        <taxon>Metazoa</taxon>
        <taxon>Ecdysozoa</taxon>
        <taxon>Nematoda</taxon>
        <taxon>Chromadorea</taxon>
        <taxon>Rhabditida</taxon>
        <taxon>Spirurina</taxon>
        <taxon>Spiruromorpha</taxon>
        <taxon>Spiruroidea</taxon>
        <taxon>Gongylonematidae</taxon>
        <taxon>Gongylonema</taxon>
    </lineage>
</organism>
<dbReference type="WBParaSite" id="GPUH_0000648101-mRNA-1">
    <property type="protein sequence ID" value="GPUH_0000648101-mRNA-1"/>
    <property type="gene ID" value="GPUH_0000648101"/>
</dbReference>
<dbReference type="PROSITE" id="PS00022">
    <property type="entry name" value="EGF_1"/>
    <property type="match status" value="1"/>
</dbReference>
<evidence type="ECO:0000256" key="4">
    <source>
        <dbReference type="PROSITE-ProRule" id="PRU00076"/>
    </source>
</evidence>
<keyword evidence="1" id="KW-0479">Metal-binding</keyword>
<evidence type="ECO:0000313" key="9">
    <source>
        <dbReference type="WBParaSite" id="GPUH_0000648101-mRNA-1"/>
    </source>
</evidence>
<feature type="disulfide bond" evidence="4">
    <location>
        <begin position="32"/>
        <end position="42"/>
    </location>
</feature>
<dbReference type="EMBL" id="UYRT01015267">
    <property type="protein sequence ID" value="VDK54873.1"/>
    <property type="molecule type" value="Genomic_DNA"/>
</dbReference>
<accession>A0A183DCN1</accession>
<evidence type="ECO:0000313" key="7">
    <source>
        <dbReference type="EMBL" id="VDK54873.1"/>
    </source>
</evidence>
<keyword evidence="3" id="KW-0645">Protease</keyword>
<proteinExistence type="predicted"/>
<evidence type="ECO:0000256" key="2">
    <source>
        <dbReference type="ARBA" id="ARBA00022833"/>
    </source>
</evidence>
<dbReference type="GO" id="GO:0046872">
    <property type="term" value="F:metal ion binding"/>
    <property type="evidence" value="ECO:0007669"/>
    <property type="project" value="UniProtKB-KW"/>
</dbReference>
<feature type="domain" description="Peptidase M12A" evidence="6">
    <location>
        <begin position="1"/>
        <end position="33"/>
    </location>
</feature>
<dbReference type="GO" id="GO:0004222">
    <property type="term" value="F:metalloendopeptidase activity"/>
    <property type="evidence" value="ECO:0007669"/>
    <property type="project" value="InterPro"/>
</dbReference>
<evidence type="ECO:0000259" key="5">
    <source>
        <dbReference type="PROSITE" id="PS50026"/>
    </source>
</evidence>
<dbReference type="PROSITE" id="PS50026">
    <property type="entry name" value="EGF_3"/>
    <property type="match status" value="1"/>
</dbReference>
<dbReference type="InterPro" id="IPR000742">
    <property type="entry name" value="EGF"/>
</dbReference>
<keyword evidence="3" id="KW-0378">Hydrolase</keyword>
<dbReference type="OrthoDB" id="5776712at2759"/>
<evidence type="ECO:0000259" key="6">
    <source>
        <dbReference type="PROSITE" id="PS51864"/>
    </source>
</evidence>
<dbReference type="PANTHER" id="PTHR10127">
    <property type="entry name" value="DISCOIDIN, CUB, EGF, LAMININ , AND ZINC METALLOPROTEASE DOMAIN CONTAINING"/>
    <property type="match status" value="1"/>
</dbReference>
<keyword evidence="8" id="KW-1185">Reference proteome</keyword>
<dbReference type="Gene3D" id="3.40.390.10">
    <property type="entry name" value="Collagenase (Catalytic Domain)"/>
    <property type="match status" value="1"/>
</dbReference>
<name>A0A183DCN1_9BILA</name>
<dbReference type="Proteomes" id="UP000271098">
    <property type="component" value="Unassembled WGS sequence"/>
</dbReference>
<dbReference type="PROSITE" id="PS01186">
    <property type="entry name" value="EGF_2"/>
    <property type="match status" value="1"/>
</dbReference>
<protein>
    <submittedName>
        <fullName evidence="9">EGF-like domain-containing protein</fullName>
    </submittedName>
</protein>
<reference evidence="7 8" key="2">
    <citation type="submission" date="2018-11" db="EMBL/GenBank/DDBJ databases">
        <authorList>
            <consortium name="Pathogen Informatics"/>
        </authorList>
    </citation>
    <scope>NUCLEOTIDE SEQUENCE [LARGE SCALE GENOMIC DNA]</scope>
</reference>
<sequence length="91" mass="10313">MRHCRDPLYQMTIGQRETLSFYDIKMVNQAYCKGHCKRKDECKNGGYLNPSNCNVCLCPSGFGGALCEKQDITNCEYVFDTLAVISLTKCQ</sequence>
<keyword evidence="4" id="KW-1015">Disulfide bond</keyword>
<feature type="disulfide bond" evidence="4">
    <location>
        <begin position="58"/>
        <end position="67"/>
    </location>
</feature>
<dbReference type="InterPro" id="IPR001506">
    <property type="entry name" value="Peptidase_M12A"/>
</dbReference>
<dbReference type="PANTHER" id="PTHR10127:SF849">
    <property type="entry name" value="ZINC METALLOPROTEINASE NAS-36"/>
    <property type="match status" value="1"/>
</dbReference>
<dbReference type="PROSITE" id="PS51864">
    <property type="entry name" value="ASTACIN"/>
    <property type="match status" value="1"/>
</dbReference>
<keyword evidence="3" id="KW-0482">Metalloprotease</keyword>
<gene>
    <name evidence="7" type="ORF">GPUH_LOCUS6472</name>
</gene>
<feature type="domain" description="EGF-like" evidence="5">
    <location>
        <begin position="28"/>
        <end position="68"/>
    </location>
</feature>
<keyword evidence="2" id="KW-0862">Zinc</keyword>
<keyword evidence="4" id="KW-0245">EGF-like domain</keyword>
<comment type="caution">
    <text evidence="4">Lacks conserved residue(s) required for the propagation of feature annotation.</text>
</comment>
<evidence type="ECO:0000256" key="3">
    <source>
        <dbReference type="ARBA" id="ARBA00023049"/>
    </source>
</evidence>